<comment type="caution">
    <text evidence="7">The sequence shown here is derived from an EMBL/GenBank/DDBJ whole genome shotgun (WGS) entry which is preliminary data.</text>
</comment>
<feature type="region of interest" description="Disordered" evidence="4">
    <location>
        <begin position="191"/>
        <end position="211"/>
    </location>
</feature>
<reference evidence="7" key="1">
    <citation type="submission" date="2024-03" db="EMBL/GenBank/DDBJ databases">
        <title>WGS assembly of Saponaria officinalis var. Norfolk2.</title>
        <authorList>
            <person name="Jenkins J."/>
            <person name="Shu S."/>
            <person name="Grimwood J."/>
            <person name="Barry K."/>
            <person name="Goodstein D."/>
            <person name="Schmutz J."/>
            <person name="Leebens-Mack J."/>
            <person name="Osbourn A."/>
        </authorList>
    </citation>
    <scope>NUCLEOTIDE SEQUENCE [LARGE SCALE GENOMIC DNA]</scope>
    <source>
        <strain evidence="7">JIC</strain>
    </source>
</reference>
<dbReference type="InterPro" id="IPR032675">
    <property type="entry name" value="LRR_dom_sf"/>
</dbReference>
<keyword evidence="8" id="KW-1185">Reference proteome</keyword>
<evidence type="ECO:0000256" key="3">
    <source>
        <dbReference type="ARBA" id="ARBA00022737"/>
    </source>
</evidence>
<dbReference type="Proteomes" id="UP001443914">
    <property type="component" value="Unassembled WGS sequence"/>
</dbReference>
<dbReference type="Pfam" id="PF00560">
    <property type="entry name" value="LRR_1"/>
    <property type="match status" value="3"/>
</dbReference>
<evidence type="ECO:0000256" key="1">
    <source>
        <dbReference type="ARBA" id="ARBA00022614"/>
    </source>
</evidence>
<dbReference type="Gene3D" id="3.80.10.10">
    <property type="entry name" value="Ribonuclease Inhibitor"/>
    <property type="match status" value="1"/>
</dbReference>
<keyword evidence="1" id="KW-0433">Leucine-rich repeat</keyword>
<dbReference type="InterPro" id="IPR013210">
    <property type="entry name" value="LRR_N_plant-typ"/>
</dbReference>
<feature type="domain" description="Leucine-rich repeat-containing N-terminal plant-type" evidence="6">
    <location>
        <begin position="30"/>
        <end position="69"/>
    </location>
</feature>
<evidence type="ECO:0000256" key="2">
    <source>
        <dbReference type="ARBA" id="ARBA00022729"/>
    </source>
</evidence>
<evidence type="ECO:0000256" key="4">
    <source>
        <dbReference type="SAM" id="MobiDB-lite"/>
    </source>
</evidence>
<dbReference type="SUPFAM" id="SSF52058">
    <property type="entry name" value="L domain-like"/>
    <property type="match status" value="1"/>
</dbReference>
<evidence type="ECO:0000313" key="7">
    <source>
        <dbReference type="EMBL" id="KAK9664492.1"/>
    </source>
</evidence>
<dbReference type="Pfam" id="PF08263">
    <property type="entry name" value="LRRNT_2"/>
    <property type="match status" value="1"/>
</dbReference>
<sequence>MMKMASIMNMVKWVCVILVMVKWVSARPYNPEIDALMAFKQSLQDPLHVLDSWDPNLVDPCTYFHITCDSHNHVTRIDLALFNLTGNLVPDLGNLQQLQYLELYKNNIQGPIWPELGNLPNLLSLDLYNNNISGIIPPELGKISSLLFLRIDDNKLSGPIPNELTNLSKLRILDVSSNDLCGAIPTGGPFDHIPPENFRNNPRLGGPSPNC</sequence>
<evidence type="ECO:0000313" key="8">
    <source>
        <dbReference type="Proteomes" id="UP001443914"/>
    </source>
</evidence>
<dbReference type="InterPro" id="IPR001611">
    <property type="entry name" value="Leu-rich_rpt"/>
</dbReference>
<dbReference type="PANTHER" id="PTHR48060">
    <property type="entry name" value="DNA DAMAGE-REPAIR/TOLERATION PROTEIN DRT100"/>
    <property type="match status" value="1"/>
</dbReference>
<feature type="signal peptide" evidence="5">
    <location>
        <begin position="1"/>
        <end position="26"/>
    </location>
</feature>
<gene>
    <name evidence="7" type="ORF">RND81_14G046300</name>
</gene>
<evidence type="ECO:0000259" key="6">
    <source>
        <dbReference type="Pfam" id="PF08263"/>
    </source>
</evidence>
<proteinExistence type="predicted"/>
<dbReference type="InterPro" id="IPR053211">
    <property type="entry name" value="DNA_repair-toleration"/>
</dbReference>
<keyword evidence="2 5" id="KW-0732">Signal</keyword>
<feature type="chain" id="PRO_5043923460" description="Leucine-rich repeat-containing N-terminal plant-type domain-containing protein" evidence="5">
    <location>
        <begin position="27"/>
        <end position="211"/>
    </location>
</feature>
<organism evidence="7 8">
    <name type="scientific">Saponaria officinalis</name>
    <name type="common">Common soapwort</name>
    <name type="synonym">Lychnis saponaria</name>
    <dbReference type="NCBI Taxonomy" id="3572"/>
    <lineage>
        <taxon>Eukaryota</taxon>
        <taxon>Viridiplantae</taxon>
        <taxon>Streptophyta</taxon>
        <taxon>Embryophyta</taxon>
        <taxon>Tracheophyta</taxon>
        <taxon>Spermatophyta</taxon>
        <taxon>Magnoliopsida</taxon>
        <taxon>eudicotyledons</taxon>
        <taxon>Gunneridae</taxon>
        <taxon>Pentapetalae</taxon>
        <taxon>Caryophyllales</taxon>
        <taxon>Caryophyllaceae</taxon>
        <taxon>Caryophylleae</taxon>
        <taxon>Saponaria</taxon>
    </lineage>
</organism>
<dbReference type="PANTHER" id="PTHR48060:SF21">
    <property type="entry name" value="L DOMAIN-LIKE PROTEIN"/>
    <property type="match status" value="1"/>
</dbReference>
<dbReference type="EMBL" id="JBDFQZ010000014">
    <property type="protein sequence ID" value="KAK9664492.1"/>
    <property type="molecule type" value="Genomic_DNA"/>
</dbReference>
<dbReference type="FunFam" id="3.80.10.10:FF:000024">
    <property type="entry name" value="Somatic embryogenesis receptor kinase 1"/>
    <property type="match status" value="1"/>
</dbReference>
<dbReference type="PRINTS" id="PR00019">
    <property type="entry name" value="LEURICHRPT"/>
</dbReference>
<keyword evidence="3" id="KW-0677">Repeat</keyword>
<protein>
    <recommendedName>
        <fullName evidence="6">Leucine-rich repeat-containing N-terminal plant-type domain-containing protein</fullName>
    </recommendedName>
</protein>
<evidence type="ECO:0000256" key="5">
    <source>
        <dbReference type="SAM" id="SignalP"/>
    </source>
</evidence>
<dbReference type="AlphaFoldDB" id="A0AAW1GSG8"/>
<name>A0AAW1GSG8_SAPOF</name>
<accession>A0AAW1GSG8</accession>